<evidence type="ECO:0000256" key="3">
    <source>
        <dbReference type="ARBA" id="ARBA00025768"/>
    </source>
</evidence>
<proteinExistence type="inferred from homology"/>
<dbReference type="EnsemblMetazoa" id="XM_014388870.2">
    <property type="protein sequence ID" value="XP_014244356.1"/>
    <property type="gene ID" value="LOC106663778"/>
</dbReference>
<dbReference type="InterPro" id="IPR013641">
    <property type="entry name" value="KTI12/PSTK"/>
</dbReference>
<dbReference type="SUPFAM" id="SSF52540">
    <property type="entry name" value="P-loop containing nucleoside triphosphate hydrolases"/>
    <property type="match status" value="1"/>
</dbReference>
<evidence type="ECO:0000256" key="2">
    <source>
        <dbReference type="ARBA" id="ARBA00022840"/>
    </source>
</evidence>
<dbReference type="Proteomes" id="UP000494040">
    <property type="component" value="Unassembled WGS sequence"/>
</dbReference>
<dbReference type="Pfam" id="PF08433">
    <property type="entry name" value="KTI12"/>
    <property type="match status" value="1"/>
</dbReference>
<dbReference type="OrthoDB" id="9972657at2759"/>
<organism evidence="5 6">
    <name type="scientific">Cimex lectularius</name>
    <name type="common">Bed bug</name>
    <name type="synonym">Acanthia lectularia</name>
    <dbReference type="NCBI Taxonomy" id="79782"/>
    <lineage>
        <taxon>Eukaryota</taxon>
        <taxon>Metazoa</taxon>
        <taxon>Ecdysozoa</taxon>
        <taxon>Arthropoda</taxon>
        <taxon>Hexapoda</taxon>
        <taxon>Insecta</taxon>
        <taxon>Pterygota</taxon>
        <taxon>Neoptera</taxon>
        <taxon>Paraneoptera</taxon>
        <taxon>Hemiptera</taxon>
        <taxon>Heteroptera</taxon>
        <taxon>Panheteroptera</taxon>
        <taxon>Cimicomorpha</taxon>
        <taxon>Cimicidae</taxon>
        <taxon>Cimex</taxon>
    </lineage>
</organism>
<dbReference type="PANTHER" id="PTHR12435">
    <property type="match status" value="1"/>
</dbReference>
<dbReference type="AlphaFoldDB" id="A0A8I6RE05"/>
<sequence>MPLLIVVGLPSSGKTTRANEIKEYLSKEHNKVVHLISDNELFAKKSIDKNALVFDAQKEKEVRGCLKSEALRLLEKENVVILDSSNYIKGYRYELYCASKNSKSTQLTLETLGPKEVCWEWNCQRQDGDKYTKEAFDALHLRYEAPDNRNRWDSPLVTLQAGDLLNGLSIYEALFLRKPPPPNQSTQTAPLCSSNFLYELDKTTQDVVNAILSAKKLGLEGSRVKISGFDSCVLDELPSNLTPIQLAKLRRQFLNYTKLHPPSKQNESQMKLAQLFVQFLNTSLNSS</sequence>
<dbReference type="OMA" id="THSRWDK"/>
<dbReference type="GO" id="GO:0005524">
    <property type="term" value="F:ATP binding"/>
    <property type="evidence" value="ECO:0007669"/>
    <property type="project" value="UniProtKB-KW"/>
</dbReference>
<evidence type="ECO:0000256" key="1">
    <source>
        <dbReference type="ARBA" id="ARBA00022741"/>
    </source>
</evidence>
<reference evidence="5" key="1">
    <citation type="submission" date="2022-01" db="UniProtKB">
        <authorList>
            <consortium name="EnsemblMetazoa"/>
        </authorList>
    </citation>
    <scope>IDENTIFICATION</scope>
</reference>
<dbReference type="Gene3D" id="3.40.50.300">
    <property type="entry name" value="P-loop containing nucleotide triphosphate hydrolases"/>
    <property type="match status" value="1"/>
</dbReference>
<gene>
    <name evidence="5" type="primary">106663778</name>
</gene>
<keyword evidence="6" id="KW-1185">Reference proteome</keyword>
<protein>
    <recommendedName>
        <fullName evidence="4">Protein KTI12 homolog</fullName>
    </recommendedName>
</protein>
<comment type="similarity">
    <text evidence="3">Belongs to the KTI12 family.</text>
</comment>
<keyword evidence="1" id="KW-0547">Nucleotide-binding</keyword>
<evidence type="ECO:0000313" key="6">
    <source>
        <dbReference type="Proteomes" id="UP000494040"/>
    </source>
</evidence>
<accession>A0A8I6RE05</accession>
<evidence type="ECO:0000256" key="4">
    <source>
        <dbReference type="ARBA" id="ARBA00026170"/>
    </source>
</evidence>
<keyword evidence="2" id="KW-0067">ATP-binding</keyword>
<name>A0A8I6RE05_CIMLE</name>
<evidence type="ECO:0000313" key="5">
    <source>
        <dbReference type="EnsemblMetazoa" id="XP_014244356.1"/>
    </source>
</evidence>
<dbReference type="InterPro" id="IPR027417">
    <property type="entry name" value="P-loop_NTPase"/>
</dbReference>
<dbReference type="KEGG" id="clec:106663778"/>